<proteinExistence type="predicted"/>
<sequence length="130" mass="14182">MEENPGIRCIFFSISSASIGIQLGLGLYGMYTWSATAKILKQLHLIDGLHGIVAKNLIWKFALEGCSICLERFTQLVEKQHFLPAKNAHRVFSSVTPRANANVIILEAPAGVAVSYLNSNQTIPTKPSLA</sequence>
<protein>
    <submittedName>
        <fullName evidence="1">Uncharacterized protein</fullName>
    </submittedName>
</protein>
<dbReference type="AlphaFoldDB" id="A0A4Y7IGQ5"/>
<dbReference type="EMBL" id="CM010715">
    <property type="protein sequence ID" value="RZC46609.1"/>
    <property type="molecule type" value="Genomic_DNA"/>
</dbReference>
<gene>
    <name evidence="1" type="ORF">C5167_039561</name>
</gene>
<dbReference type="Gramene" id="RZC46609">
    <property type="protein sequence ID" value="RZC46609"/>
    <property type="gene ID" value="C5167_039561"/>
</dbReference>
<keyword evidence="2" id="KW-1185">Reference proteome</keyword>
<accession>A0A4Y7IGQ5</accession>
<name>A0A4Y7IGQ5_PAPSO</name>
<dbReference type="Proteomes" id="UP000316621">
    <property type="component" value="Chromosome 1"/>
</dbReference>
<reference evidence="1 2" key="1">
    <citation type="journal article" date="2018" name="Science">
        <title>The opium poppy genome and morphinan production.</title>
        <authorList>
            <person name="Guo L."/>
            <person name="Winzer T."/>
            <person name="Yang X."/>
            <person name="Li Y."/>
            <person name="Ning Z."/>
            <person name="He Z."/>
            <person name="Teodor R."/>
            <person name="Lu Y."/>
            <person name="Bowser T.A."/>
            <person name="Graham I.A."/>
            <person name="Ye K."/>
        </authorList>
    </citation>
    <scope>NUCLEOTIDE SEQUENCE [LARGE SCALE GENOMIC DNA]</scope>
    <source>
        <strain evidence="2">cv. HN1</strain>
        <tissue evidence="1">Leaves</tissue>
    </source>
</reference>
<evidence type="ECO:0000313" key="1">
    <source>
        <dbReference type="EMBL" id="RZC46609.1"/>
    </source>
</evidence>
<organism evidence="1 2">
    <name type="scientific">Papaver somniferum</name>
    <name type="common">Opium poppy</name>
    <dbReference type="NCBI Taxonomy" id="3469"/>
    <lineage>
        <taxon>Eukaryota</taxon>
        <taxon>Viridiplantae</taxon>
        <taxon>Streptophyta</taxon>
        <taxon>Embryophyta</taxon>
        <taxon>Tracheophyta</taxon>
        <taxon>Spermatophyta</taxon>
        <taxon>Magnoliopsida</taxon>
        <taxon>Ranunculales</taxon>
        <taxon>Papaveraceae</taxon>
        <taxon>Papaveroideae</taxon>
        <taxon>Papaver</taxon>
    </lineage>
</organism>
<evidence type="ECO:0000313" key="2">
    <source>
        <dbReference type="Proteomes" id="UP000316621"/>
    </source>
</evidence>